<evidence type="ECO:0000259" key="14">
    <source>
        <dbReference type="PROSITE" id="PS50109"/>
    </source>
</evidence>
<dbReference type="SMART" id="SM00304">
    <property type="entry name" value="HAMP"/>
    <property type="match status" value="1"/>
</dbReference>
<accession>A0A2Z2KSW5</accession>
<dbReference type="FunFam" id="1.10.287.130:FF:000001">
    <property type="entry name" value="Two-component sensor histidine kinase"/>
    <property type="match status" value="1"/>
</dbReference>
<dbReference type="Gene3D" id="6.10.340.10">
    <property type="match status" value="1"/>
</dbReference>
<dbReference type="SMART" id="SM00388">
    <property type="entry name" value="HisKA"/>
    <property type="match status" value="1"/>
</dbReference>
<feature type="transmembrane region" description="Helical" evidence="13">
    <location>
        <begin position="32"/>
        <end position="54"/>
    </location>
</feature>
<dbReference type="PROSITE" id="PS50885">
    <property type="entry name" value="HAMP"/>
    <property type="match status" value="1"/>
</dbReference>
<dbReference type="Pfam" id="PF00672">
    <property type="entry name" value="HAMP"/>
    <property type="match status" value="1"/>
</dbReference>
<keyword evidence="17" id="KW-1185">Reference proteome</keyword>
<dbReference type="InterPro" id="IPR005467">
    <property type="entry name" value="His_kinase_dom"/>
</dbReference>
<dbReference type="PANTHER" id="PTHR42878:SF12">
    <property type="entry name" value="SENSOR HISTIDINE KINASE YCBM"/>
    <property type="match status" value="1"/>
</dbReference>
<keyword evidence="5" id="KW-0597">Phosphoprotein</keyword>
<proteinExistence type="predicted"/>
<keyword evidence="6" id="KW-0808">Transferase</keyword>
<dbReference type="SUPFAM" id="SSF158472">
    <property type="entry name" value="HAMP domain-like"/>
    <property type="match status" value="1"/>
</dbReference>
<keyword evidence="13" id="KW-0812">Transmembrane</keyword>
<dbReference type="KEGG" id="pdh:B9T62_00675"/>
<dbReference type="InterPro" id="IPR050351">
    <property type="entry name" value="BphY/WalK/GraS-like"/>
</dbReference>
<name>A0A2Z2KSW5_9BACL</name>
<evidence type="ECO:0000256" key="9">
    <source>
        <dbReference type="ARBA" id="ARBA00022840"/>
    </source>
</evidence>
<organism evidence="16 17">
    <name type="scientific">Paenibacillus donghaensis</name>
    <dbReference type="NCBI Taxonomy" id="414771"/>
    <lineage>
        <taxon>Bacteria</taxon>
        <taxon>Bacillati</taxon>
        <taxon>Bacillota</taxon>
        <taxon>Bacilli</taxon>
        <taxon>Bacillales</taxon>
        <taxon>Paenibacillaceae</taxon>
        <taxon>Paenibacillus</taxon>
    </lineage>
</organism>
<dbReference type="EMBL" id="CP021780">
    <property type="protein sequence ID" value="ASA26119.1"/>
    <property type="molecule type" value="Genomic_DNA"/>
</dbReference>
<keyword evidence="4" id="KW-1003">Cell membrane</keyword>
<dbReference type="PROSITE" id="PS50109">
    <property type="entry name" value="HIS_KIN"/>
    <property type="match status" value="1"/>
</dbReference>
<dbReference type="Pfam" id="PF02518">
    <property type="entry name" value="HATPase_c"/>
    <property type="match status" value="1"/>
</dbReference>
<evidence type="ECO:0000256" key="10">
    <source>
        <dbReference type="ARBA" id="ARBA00023012"/>
    </source>
</evidence>
<evidence type="ECO:0000256" key="12">
    <source>
        <dbReference type="SAM" id="Coils"/>
    </source>
</evidence>
<evidence type="ECO:0000313" key="17">
    <source>
        <dbReference type="Proteomes" id="UP000249890"/>
    </source>
</evidence>
<dbReference type="InterPro" id="IPR003660">
    <property type="entry name" value="HAMP_dom"/>
</dbReference>
<dbReference type="GO" id="GO:0007234">
    <property type="term" value="P:osmosensory signaling via phosphorelay pathway"/>
    <property type="evidence" value="ECO:0007669"/>
    <property type="project" value="TreeGrafter"/>
</dbReference>
<gene>
    <name evidence="16" type="ORF">B9T62_00675</name>
</gene>
<dbReference type="InterPro" id="IPR004358">
    <property type="entry name" value="Sig_transdc_His_kin-like_C"/>
</dbReference>
<keyword evidence="9" id="KW-0067">ATP-binding</keyword>
<dbReference type="SMART" id="SM00387">
    <property type="entry name" value="HATPase_c"/>
    <property type="match status" value="1"/>
</dbReference>
<dbReference type="CDD" id="cd00075">
    <property type="entry name" value="HATPase"/>
    <property type="match status" value="1"/>
</dbReference>
<dbReference type="CDD" id="cd00082">
    <property type="entry name" value="HisKA"/>
    <property type="match status" value="1"/>
</dbReference>
<keyword evidence="7" id="KW-0547">Nucleotide-binding</keyword>
<feature type="transmembrane region" description="Helical" evidence="13">
    <location>
        <begin position="6"/>
        <end position="25"/>
    </location>
</feature>
<dbReference type="Gene3D" id="1.10.287.130">
    <property type="match status" value="1"/>
</dbReference>
<protein>
    <recommendedName>
        <fullName evidence="3">histidine kinase</fullName>
        <ecNumber evidence="3">2.7.13.3</ecNumber>
    </recommendedName>
</protein>
<reference evidence="16 17" key="1">
    <citation type="submission" date="2017-06" db="EMBL/GenBank/DDBJ databases">
        <title>Complete genome sequence of Paenibacillus donghaensis KCTC 13049T isolated from East Sea sediment, South Korea.</title>
        <authorList>
            <person name="Jung B.K."/>
            <person name="Hong S.-J."/>
            <person name="Shin J.-H."/>
        </authorList>
    </citation>
    <scope>NUCLEOTIDE SEQUENCE [LARGE SCALE GENOMIC DNA]</scope>
    <source>
        <strain evidence="16 17">KCTC 13049</strain>
    </source>
</reference>
<evidence type="ECO:0000256" key="11">
    <source>
        <dbReference type="ARBA" id="ARBA00023136"/>
    </source>
</evidence>
<dbReference type="GO" id="GO:0000156">
    <property type="term" value="F:phosphorelay response regulator activity"/>
    <property type="evidence" value="ECO:0007669"/>
    <property type="project" value="TreeGrafter"/>
</dbReference>
<keyword evidence="11 13" id="KW-0472">Membrane</keyword>
<evidence type="ECO:0000256" key="1">
    <source>
        <dbReference type="ARBA" id="ARBA00000085"/>
    </source>
</evidence>
<dbReference type="GO" id="GO:0005886">
    <property type="term" value="C:plasma membrane"/>
    <property type="evidence" value="ECO:0007669"/>
    <property type="project" value="UniProtKB-SubCell"/>
</dbReference>
<comment type="catalytic activity">
    <reaction evidence="1">
        <text>ATP + protein L-histidine = ADP + protein N-phospho-L-histidine.</text>
        <dbReference type="EC" id="2.7.13.3"/>
    </reaction>
</comment>
<dbReference type="SUPFAM" id="SSF47384">
    <property type="entry name" value="Homodimeric domain of signal transducing histidine kinase"/>
    <property type="match status" value="1"/>
</dbReference>
<feature type="domain" description="HAMP" evidence="15">
    <location>
        <begin position="57"/>
        <end position="109"/>
    </location>
</feature>
<feature type="coiled-coil region" evidence="12">
    <location>
        <begin position="97"/>
        <end position="124"/>
    </location>
</feature>
<evidence type="ECO:0000256" key="3">
    <source>
        <dbReference type="ARBA" id="ARBA00012438"/>
    </source>
</evidence>
<evidence type="ECO:0000256" key="8">
    <source>
        <dbReference type="ARBA" id="ARBA00022777"/>
    </source>
</evidence>
<keyword evidence="12" id="KW-0175">Coiled coil</keyword>
<comment type="subcellular location">
    <subcellularLocation>
        <location evidence="2">Cell membrane</location>
        <topology evidence="2">Multi-pass membrane protein</topology>
    </subcellularLocation>
</comment>
<evidence type="ECO:0000256" key="6">
    <source>
        <dbReference type="ARBA" id="ARBA00022679"/>
    </source>
</evidence>
<keyword evidence="8" id="KW-0418">Kinase</keyword>
<dbReference type="Gene3D" id="3.30.565.10">
    <property type="entry name" value="Histidine kinase-like ATPase, C-terminal domain"/>
    <property type="match status" value="1"/>
</dbReference>
<dbReference type="InterPro" id="IPR036890">
    <property type="entry name" value="HATPase_C_sf"/>
</dbReference>
<evidence type="ECO:0000256" key="2">
    <source>
        <dbReference type="ARBA" id="ARBA00004651"/>
    </source>
</evidence>
<dbReference type="PANTHER" id="PTHR42878">
    <property type="entry name" value="TWO-COMPONENT HISTIDINE KINASE"/>
    <property type="match status" value="1"/>
</dbReference>
<evidence type="ECO:0000259" key="15">
    <source>
        <dbReference type="PROSITE" id="PS50885"/>
    </source>
</evidence>
<keyword evidence="10" id="KW-0902">Two-component regulatory system</keyword>
<dbReference type="InterPro" id="IPR036097">
    <property type="entry name" value="HisK_dim/P_sf"/>
</dbReference>
<dbReference type="CDD" id="cd06225">
    <property type="entry name" value="HAMP"/>
    <property type="match status" value="1"/>
</dbReference>
<feature type="domain" description="Histidine kinase" evidence="14">
    <location>
        <begin position="124"/>
        <end position="340"/>
    </location>
</feature>
<evidence type="ECO:0000256" key="5">
    <source>
        <dbReference type="ARBA" id="ARBA00022553"/>
    </source>
</evidence>
<evidence type="ECO:0000256" key="4">
    <source>
        <dbReference type="ARBA" id="ARBA00022475"/>
    </source>
</evidence>
<dbReference type="SUPFAM" id="SSF55874">
    <property type="entry name" value="ATPase domain of HSP90 chaperone/DNA topoisomerase II/histidine kinase"/>
    <property type="match status" value="1"/>
</dbReference>
<dbReference type="PRINTS" id="PR00344">
    <property type="entry name" value="BCTRLSENSOR"/>
</dbReference>
<dbReference type="InterPro" id="IPR003594">
    <property type="entry name" value="HATPase_dom"/>
</dbReference>
<dbReference type="Pfam" id="PF00512">
    <property type="entry name" value="HisKA"/>
    <property type="match status" value="1"/>
</dbReference>
<dbReference type="GO" id="GO:0000155">
    <property type="term" value="F:phosphorelay sensor kinase activity"/>
    <property type="evidence" value="ECO:0007669"/>
    <property type="project" value="InterPro"/>
</dbReference>
<sequence>MQSYLVFTFAMAVVTVVLLLFAVSFTSATVEITLGGLLLFLLLLVINVWLYGLWTATRITKPLEQIAGAMQQITHGRYDQRLHYEADYEFSVIQQRFNALAEALELAEADNRRLESSKQRMLADLSHDLKTPLTTIQGYTQALQLGLADNPEQSRRYLQLIEQKTKRMDSLIDDISSLSSLNSPGYPLLIAPNDLAELLRELAAEYYDLFEDKQFTFIMDVPEEELLLPCDFKLIRRAVSNLLTNALKHNPPGTQVEVKLRAAGYNVILSVADNGIGIADSLAESLFEPFVRGDDSRTSGGGTGLGLAITSTTAVLHGGELVLDRTGRTTCFRLTLPRYRPRDLE</sequence>
<dbReference type="InterPro" id="IPR003661">
    <property type="entry name" value="HisK_dim/P_dom"/>
</dbReference>
<dbReference type="AlphaFoldDB" id="A0A2Z2KSW5"/>
<dbReference type="GO" id="GO:0030295">
    <property type="term" value="F:protein kinase activator activity"/>
    <property type="evidence" value="ECO:0007669"/>
    <property type="project" value="TreeGrafter"/>
</dbReference>
<evidence type="ECO:0000256" key="13">
    <source>
        <dbReference type="SAM" id="Phobius"/>
    </source>
</evidence>
<dbReference type="EC" id="2.7.13.3" evidence="3"/>
<evidence type="ECO:0000313" key="16">
    <source>
        <dbReference type="EMBL" id="ASA26119.1"/>
    </source>
</evidence>
<keyword evidence="13" id="KW-1133">Transmembrane helix</keyword>
<evidence type="ECO:0000256" key="7">
    <source>
        <dbReference type="ARBA" id="ARBA00022741"/>
    </source>
</evidence>
<dbReference type="OrthoDB" id="335833at2"/>
<dbReference type="Proteomes" id="UP000249890">
    <property type="component" value="Chromosome"/>
</dbReference>
<dbReference type="GO" id="GO:0005524">
    <property type="term" value="F:ATP binding"/>
    <property type="evidence" value="ECO:0007669"/>
    <property type="project" value="UniProtKB-KW"/>
</dbReference>